<evidence type="ECO:0000313" key="3">
    <source>
        <dbReference type="Proteomes" id="UP000031246"/>
    </source>
</evidence>
<gene>
    <name evidence="2" type="ORF">OC25_15970</name>
</gene>
<evidence type="ECO:0000313" key="2">
    <source>
        <dbReference type="EMBL" id="KIA92543.1"/>
    </source>
</evidence>
<dbReference type="InterPro" id="IPR041705">
    <property type="entry name" value="PIN_Sll0205"/>
</dbReference>
<dbReference type="AlphaFoldDB" id="A0A0C1FL29"/>
<dbReference type="Pfam" id="PF01850">
    <property type="entry name" value="PIN"/>
    <property type="match status" value="1"/>
</dbReference>
<dbReference type="CDD" id="cd09872">
    <property type="entry name" value="PIN_Sll0205-like"/>
    <property type="match status" value="1"/>
</dbReference>
<accession>A0A0C1FL29</accession>
<dbReference type="RefSeq" id="WP_039478013.1">
    <property type="nucleotide sequence ID" value="NZ_JSYN01000019.1"/>
</dbReference>
<evidence type="ECO:0000259" key="1">
    <source>
        <dbReference type="Pfam" id="PF01850"/>
    </source>
</evidence>
<protein>
    <recommendedName>
        <fullName evidence="1">PIN domain-containing protein</fullName>
    </recommendedName>
</protein>
<dbReference type="PANTHER" id="PTHR36173:SF2">
    <property type="entry name" value="RIBONUCLEASE VAPC16"/>
    <property type="match status" value="1"/>
</dbReference>
<reference evidence="2 3" key="1">
    <citation type="submission" date="2014-10" db="EMBL/GenBank/DDBJ databases">
        <title>Pedobacter Kyungheensis.</title>
        <authorList>
            <person name="Anderson B.M."/>
            <person name="Newman J.D."/>
        </authorList>
    </citation>
    <scope>NUCLEOTIDE SEQUENCE [LARGE SCALE GENOMIC DNA]</scope>
    <source>
        <strain evidence="2 3">KACC 16221</strain>
    </source>
</reference>
<dbReference type="PANTHER" id="PTHR36173">
    <property type="entry name" value="RIBONUCLEASE VAPC16-RELATED"/>
    <property type="match status" value="1"/>
</dbReference>
<keyword evidence="3" id="KW-1185">Reference proteome</keyword>
<dbReference type="SUPFAM" id="SSF88723">
    <property type="entry name" value="PIN domain-like"/>
    <property type="match status" value="1"/>
</dbReference>
<comment type="caution">
    <text evidence="2">The sequence shown here is derived from an EMBL/GenBank/DDBJ whole genome shotgun (WGS) entry which is preliminary data.</text>
</comment>
<dbReference type="Gene3D" id="3.40.50.1010">
    <property type="entry name" value="5'-nuclease"/>
    <property type="match status" value="1"/>
</dbReference>
<dbReference type="EMBL" id="JSYN01000019">
    <property type="protein sequence ID" value="KIA92543.1"/>
    <property type="molecule type" value="Genomic_DNA"/>
</dbReference>
<dbReference type="Proteomes" id="UP000031246">
    <property type="component" value="Unassembled WGS sequence"/>
</dbReference>
<dbReference type="InterPro" id="IPR052919">
    <property type="entry name" value="TA_system_RNase"/>
</dbReference>
<organism evidence="2 3">
    <name type="scientific">Pedobacter kyungheensis</name>
    <dbReference type="NCBI Taxonomy" id="1069985"/>
    <lineage>
        <taxon>Bacteria</taxon>
        <taxon>Pseudomonadati</taxon>
        <taxon>Bacteroidota</taxon>
        <taxon>Sphingobacteriia</taxon>
        <taxon>Sphingobacteriales</taxon>
        <taxon>Sphingobacteriaceae</taxon>
        <taxon>Pedobacter</taxon>
    </lineage>
</organism>
<name>A0A0C1FL29_9SPHI</name>
<sequence>MHFLIDTHIFISLINEDSNLDERTIKAIEIPSNQKLISIVSLWEIVIKINIGKLNVTRNLQEMYDLIEKSEISVLGIQKKDLDIYMRLPLIHKDPFDRLIISQALANDLTVITDDQYIRNYPNLKLF</sequence>
<dbReference type="InterPro" id="IPR002716">
    <property type="entry name" value="PIN_dom"/>
</dbReference>
<dbReference type="OrthoDB" id="9798990at2"/>
<feature type="domain" description="PIN" evidence="1">
    <location>
        <begin position="4"/>
        <end position="122"/>
    </location>
</feature>
<dbReference type="InterPro" id="IPR029060">
    <property type="entry name" value="PIN-like_dom_sf"/>
</dbReference>
<proteinExistence type="predicted"/>